<accession>A0A087ULY7</accession>
<evidence type="ECO:0000313" key="1">
    <source>
        <dbReference type="EMBL" id="KFM78376.1"/>
    </source>
</evidence>
<gene>
    <name evidence="1" type="ORF">X975_20977</name>
</gene>
<dbReference type="Proteomes" id="UP000054359">
    <property type="component" value="Unassembled WGS sequence"/>
</dbReference>
<keyword evidence="2" id="KW-1185">Reference proteome</keyword>
<organism evidence="1 2">
    <name type="scientific">Stegodyphus mimosarum</name>
    <name type="common">African social velvet spider</name>
    <dbReference type="NCBI Taxonomy" id="407821"/>
    <lineage>
        <taxon>Eukaryota</taxon>
        <taxon>Metazoa</taxon>
        <taxon>Ecdysozoa</taxon>
        <taxon>Arthropoda</taxon>
        <taxon>Chelicerata</taxon>
        <taxon>Arachnida</taxon>
        <taxon>Araneae</taxon>
        <taxon>Araneomorphae</taxon>
        <taxon>Entelegynae</taxon>
        <taxon>Eresoidea</taxon>
        <taxon>Eresidae</taxon>
        <taxon>Stegodyphus</taxon>
    </lineage>
</organism>
<sequence length="90" mass="10258">MQMIYSIAHDSFLTQDLLMEMRLISEYYRSTGEAIDFNADLAGSGSYWEKLQTSLRTKLPRDLMVTGAQSTAQAQAVTHFWDFLKGLIMT</sequence>
<dbReference type="AlphaFoldDB" id="A0A087ULY7"/>
<reference evidence="1 2" key="1">
    <citation type="submission" date="2013-11" db="EMBL/GenBank/DDBJ databases">
        <title>Genome sequencing of Stegodyphus mimosarum.</title>
        <authorList>
            <person name="Bechsgaard J."/>
        </authorList>
    </citation>
    <scope>NUCLEOTIDE SEQUENCE [LARGE SCALE GENOMIC DNA]</scope>
</reference>
<name>A0A087ULY7_STEMI</name>
<protein>
    <submittedName>
        <fullName evidence="1">Uncharacterized protein</fullName>
    </submittedName>
</protein>
<evidence type="ECO:0000313" key="2">
    <source>
        <dbReference type="Proteomes" id="UP000054359"/>
    </source>
</evidence>
<proteinExistence type="predicted"/>
<feature type="non-terminal residue" evidence="1">
    <location>
        <position position="90"/>
    </location>
</feature>
<dbReference type="STRING" id="407821.A0A087ULY7"/>
<dbReference type="OrthoDB" id="6414685at2759"/>
<dbReference type="EMBL" id="KK120491">
    <property type="protein sequence ID" value="KFM78376.1"/>
    <property type="molecule type" value="Genomic_DNA"/>
</dbReference>